<gene>
    <name evidence="2" type="ORF">H6G06_17125</name>
</gene>
<dbReference type="InterPro" id="IPR000726">
    <property type="entry name" value="Glyco_hydro_19_cat"/>
</dbReference>
<feature type="domain" description="Glycoside hydrolase family 19 catalytic" evidence="1">
    <location>
        <begin position="10"/>
        <end position="60"/>
    </location>
</feature>
<name>A0A926WIE4_9NOST</name>
<evidence type="ECO:0000259" key="1">
    <source>
        <dbReference type="Pfam" id="PF00182"/>
    </source>
</evidence>
<dbReference type="Pfam" id="PF00182">
    <property type="entry name" value="Glyco_hydro_19"/>
    <property type="match status" value="1"/>
</dbReference>
<organism evidence="2 3">
    <name type="scientific">Anabaena sphaerica FACHB-251</name>
    <dbReference type="NCBI Taxonomy" id="2692883"/>
    <lineage>
        <taxon>Bacteria</taxon>
        <taxon>Bacillati</taxon>
        <taxon>Cyanobacteriota</taxon>
        <taxon>Cyanophyceae</taxon>
        <taxon>Nostocales</taxon>
        <taxon>Nostocaceae</taxon>
        <taxon>Anabaena</taxon>
    </lineage>
</organism>
<evidence type="ECO:0000313" key="2">
    <source>
        <dbReference type="EMBL" id="MBD2295155.1"/>
    </source>
</evidence>
<dbReference type="Gene3D" id="1.10.530.10">
    <property type="match status" value="1"/>
</dbReference>
<dbReference type="Proteomes" id="UP000662185">
    <property type="component" value="Unassembled WGS sequence"/>
</dbReference>
<accession>A0A926WIE4</accession>
<dbReference type="EMBL" id="JACJQU010000010">
    <property type="protein sequence ID" value="MBD2295155.1"/>
    <property type="molecule type" value="Genomic_DNA"/>
</dbReference>
<comment type="caution">
    <text evidence="2">The sequence shown here is derived from an EMBL/GenBank/DDBJ whole genome shotgun (WGS) entry which is preliminary data.</text>
</comment>
<evidence type="ECO:0000313" key="3">
    <source>
        <dbReference type="Proteomes" id="UP000662185"/>
    </source>
</evidence>
<dbReference type="SUPFAM" id="SSF53955">
    <property type="entry name" value="Lysozyme-like"/>
    <property type="match status" value="1"/>
</dbReference>
<keyword evidence="3" id="KW-1185">Reference proteome</keyword>
<dbReference type="AlphaFoldDB" id="A0A926WIE4"/>
<dbReference type="GO" id="GO:0016998">
    <property type="term" value="P:cell wall macromolecule catabolic process"/>
    <property type="evidence" value="ECO:0007669"/>
    <property type="project" value="InterPro"/>
</dbReference>
<sequence length="66" mass="7453">MCDHLSATNSALRNPCRNISKIIAGLECSIPTNDKVRDRVGFYERFAQMLGVSIGENVYCDRMAHY</sequence>
<protein>
    <recommendedName>
        <fullName evidence="1">Glycoside hydrolase family 19 catalytic domain-containing protein</fullName>
    </recommendedName>
</protein>
<reference evidence="3" key="1">
    <citation type="journal article" date="2020" name="ISME J.">
        <title>Comparative genomics reveals insights into cyanobacterial evolution and habitat adaptation.</title>
        <authorList>
            <person name="Chen M.Y."/>
            <person name="Teng W.K."/>
            <person name="Zhao L."/>
            <person name="Hu C.X."/>
            <person name="Zhou Y.K."/>
            <person name="Han B.P."/>
            <person name="Song L.R."/>
            <person name="Shu W.S."/>
        </authorList>
    </citation>
    <scope>NUCLEOTIDE SEQUENCE [LARGE SCALE GENOMIC DNA]</scope>
    <source>
        <strain evidence="3">FACHB-251</strain>
    </source>
</reference>
<dbReference type="InterPro" id="IPR023346">
    <property type="entry name" value="Lysozyme-like_dom_sf"/>
</dbReference>
<proteinExistence type="predicted"/>
<dbReference type="GO" id="GO:0004568">
    <property type="term" value="F:chitinase activity"/>
    <property type="evidence" value="ECO:0007669"/>
    <property type="project" value="InterPro"/>
</dbReference>
<dbReference type="GO" id="GO:0006032">
    <property type="term" value="P:chitin catabolic process"/>
    <property type="evidence" value="ECO:0007669"/>
    <property type="project" value="InterPro"/>
</dbReference>